<protein>
    <submittedName>
        <fullName evidence="2">Uncharacterized protein</fullName>
    </submittedName>
</protein>
<keyword evidence="3" id="KW-1185">Reference proteome</keyword>
<reference evidence="2 3" key="1">
    <citation type="submission" date="2018-05" db="EMBL/GenBank/DDBJ databases">
        <title>Genetic diversity of glacier-inhabiting Cryobacterium bacteria in China and description of Cryobacterium mengkeensis sp. nov. and Arthrobacter glacialis sp. nov.</title>
        <authorList>
            <person name="Liu Q."/>
            <person name="Xin Y.-H."/>
        </authorList>
    </citation>
    <scope>NUCLEOTIDE SEQUENCE [LARGE SCALE GENOMIC DNA]</scope>
    <source>
        <strain evidence="2 3">GP3</strain>
    </source>
</reference>
<evidence type="ECO:0000313" key="3">
    <source>
        <dbReference type="Proteomes" id="UP000246303"/>
    </source>
</evidence>
<proteinExistence type="predicted"/>
<gene>
    <name evidence="2" type="ORF">CVS29_10545</name>
</gene>
<dbReference type="EMBL" id="QHLZ01000006">
    <property type="protein sequence ID" value="PXA65123.1"/>
    <property type="molecule type" value="Genomic_DNA"/>
</dbReference>
<dbReference type="AlphaFoldDB" id="A0A2V3DQ69"/>
<sequence>MALTTLYEATIRNLRSTHQRKLVRITRSFESQLAAAHEQLNERAQAASRAQSKADDLQRSMQHLQRENEQRRLSQVQAVKDMRLLAAKVLTLHSNANMRLDPSTAAIFARRGWNTEMGKS</sequence>
<dbReference type="Proteomes" id="UP000246303">
    <property type="component" value="Unassembled WGS sequence"/>
</dbReference>
<name>A0A2V3DQ69_9MICC</name>
<evidence type="ECO:0000313" key="2">
    <source>
        <dbReference type="EMBL" id="PXA65123.1"/>
    </source>
</evidence>
<evidence type="ECO:0000256" key="1">
    <source>
        <dbReference type="SAM" id="MobiDB-lite"/>
    </source>
</evidence>
<feature type="compositionally biased region" description="Basic and acidic residues" evidence="1">
    <location>
        <begin position="52"/>
        <end position="72"/>
    </location>
</feature>
<organism evidence="2 3">
    <name type="scientific">Arthrobacter psychrochitiniphilus</name>
    <dbReference type="NCBI Taxonomy" id="291045"/>
    <lineage>
        <taxon>Bacteria</taxon>
        <taxon>Bacillati</taxon>
        <taxon>Actinomycetota</taxon>
        <taxon>Actinomycetes</taxon>
        <taxon>Micrococcales</taxon>
        <taxon>Micrococcaceae</taxon>
        <taxon>Arthrobacter</taxon>
    </lineage>
</organism>
<accession>A0A2V3DQ69</accession>
<feature type="region of interest" description="Disordered" evidence="1">
    <location>
        <begin position="40"/>
        <end position="73"/>
    </location>
</feature>
<comment type="caution">
    <text evidence="2">The sequence shown here is derived from an EMBL/GenBank/DDBJ whole genome shotgun (WGS) entry which is preliminary data.</text>
</comment>